<dbReference type="InParanoid" id="A0A067QPX1"/>
<evidence type="ECO:0000313" key="4">
    <source>
        <dbReference type="EMBL" id="KDR11734.1"/>
    </source>
</evidence>
<dbReference type="InterPro" id="IPR035976">
    <property type="entry name" value="Sushi/SCR/CCP_sf"/>
</dbReference>
<organism evidence="4 5">
    <name type="scientific">Zootermopsis nevadensis</name>
    <name type="common">Dampwood termite</name>
    <dbReference type="NCBI Taxonomy" id="136037"/>
    <lineage>
        <taxon>Eukaryota</taxon>
        <taxon>Metazoa</taxon>
        <taxon>Ecdysozoa</taxon>
        <taxon>Arthropoda</taxon>
        <taxon>Hexapoda</taxon>
        <taxon>Insecta</taxon>
        <taxon>Pterygota</taxon>
        <taxon>Neoptera</taxon>
        <taxon>Polyneoptera</taxon>
        <taxon>Dictyoptera</taxon>
        <taxon>Blattodea</taxon>
        <taxon>Blattoidea</taxon>
        <taxon>Termitoidae</taxon>
        <taxon>Termopsidae</taxon>
        <taxon>Zootermopsis</taxon>
    </lineage>
</organism>
<dbReference type="EMBL" id="KK853076">
    <property type="protein sequence ID" value="KDR11734.1"/>
    <property type="molecule type" value="Genomic_DNA"/>
</dbReference>
<evidence type="ECO:0000313" key="5">
    <source>
        <dbReference type="Proteomes" id="UP000027135"/>
    </source>
</evidence>
<feature type="domain" description="Sushi" evidence="3">
    <location>
        <begin position="83"/>
        <end position="139"/>
    </location>
</feature>
<feature type="region of interest" description="Disordered" evidence="2">
    <location>
        <begin position="77"/>
        <end position="96"/>
    </location>
</feature>
<dbReference type="InterPro" id="IPR000436">
    <property type="entry name" value="Sushi_SCR_CCP_dom"/>
</dbReference>
<feature type="compositionally biased region" description="Basic residues" evidence="2">
    <location>
        <begin position="14"/>
        <end position="40"/>
    </location>
</feature>
<dbReference type="Proteomes" id="UP000027135">
    <property type="component" value="Unassembled WGS sequence"/>
</dbReference>
<evidence type="ECO:0000256" key="1">
    <source>
        <dbReference type="ARBA" id="ARBA00023157"/>
    </source>
</evidence>
<proteinExistence type="predicted"/>
<dbReference type="Pfam" id="PF00084">
    <property type="entry name" value="Sushi"/>
    <property type="match status" value="1"/>
</dbReference>
<dbReference type="AlphaFoldDB" id="A0A067QPX1"/>
<dbReference type="CDD" id="cd00033">
    <property type="entry name" value="CCP"/>
    <property type="match status" value="1"/>
</dbReference>
<sequence length="145" mass="16312">MLGDAPETVADKSGRRRSSSARKNRNKKVKDKGRSRRLMTRSHENQILEASPVHLNSSMAAKLDLSCLLGQRRGRGLLKAPDIPNTSGAKYTRRKNPEKPYNRYLVAVYKCQEGFTLQDPSVDRLYCTQDEWVGQEPACTTTSNS</sequence>
<keyword evidence="1" id="KW-1015">Disulfide bond</keyword>
<keyword evidence="5" id="KW-1185">Reference proteome</keyword>
<accession>A0A067QPX1</accession>
<dbReference type="eggNOG" id="ENOG502SD1K">
    <property type="taxonomic scope" value="Eukaryota"/>
</dbReference>
<evidence type="ECO:0000259" key="3">
    <source>
        <dbReference type="Pfam" id="PF00084"/>
    </source>
</evidence>
<reference evidence="4 5" key="1">
    <citation type="journal article" date="2014" name="Nat. Commun.">
        <title>Molecular traces of alternative social organization in a termite genome.</title>
        <authorList>
            <person name="Terrapon N."/>
            <person name="Li C."/>
            <person name="Robertson H.M."/>
            <person name="Ji L."/>
            <person name="Meng X."/>
            <person name="Booth W."/>
            <person name="Chen Z."/>
            <person name="Childers C.P."/>
            <person name="Glastad K.M."/>
            <person name="Gokhale K."/>
            <person name="Gowin J."/>
            <person name="Gronenberg W."/>
            <person name="Hermansen R.A."/>
            <person name="Hu H."/>
            <person name="Hunt B.G."/>
            <person name="Huylmans A.K."/>
            <person name="Khalil S.M."/>
            <person name="Mitchell R.D."/>
            <person name="Munoz-Torres M.C."/>
            <person name="Mustard J.A."/>
            <person name="Pan H."/>
            <person name="Reese J.T."/>
            <person name="Scharf M.E."/>
            <person name="Sun F."/>
            <person name="Vogel H."/>
            <person name="Xiao J."/>
            <person name="Yang W."/>
            <person name="Yang Z."/>
            <person name="Yang Z."/>
            <person name="Zhou J."/>
            <person name="Zhu J."/>
            <person name="Brent C.S."/>
            <person name="Elsik C.G."/>
            <person name="Goodisman M.A."/>
            <person name="Liberles D.A."/>
            <person name="Roe R.M."/>
            <person name="Vargo E.L."/>
            <person name="Vilcinskas A."/>
            <person name="Wang J."/>
            <person name="Bornberg-Bauer E."/>
            <person name="Korb J."/>
            <person name="Zhang G."/>
            <person name="Liebig J."/>
        </authorList>
    </citation>
    <scope>NUCLEOTIDE SEQUENCE [LARGE SCALE GENOMIC DNA]</scope>
    <source>
        <tissue evidence="4">Whole organism</tissue>
    </source>
</reference>
<protein>
    <recommendedName>
        <fullName evidence="3">Sushi domain-containing protein</fullName>
    </recommendedName>
</protein>
<name>A0A067QPX1_ZOONE</name>
<gene>
    <name evidence="4" type="ORF">L798_13681</name>
</gene>
<evidence type="ECO:0000256" key="2">
    <source>
        <dbReference type="SAM" id="MobiDB-lite"/>
    </source>
</evidence>
<feature type="region of interest" description="Disordered" evidence="2">
    <location>
        <begin position="1"/>
        <end position="44"/>
    </location>
</feature>
<dbReference type="SUPFAM" id="SSF57535">
    <property type="entry name" value="Complement control module/SCR domain"/>
    <property type="match status" value="1"/>
</dbReference>
<dbReference type="Gene3D" id="2.10.70.10">
    <property type="entry name" value="Complement Module, domain 1"/>
    <property type="match status" value="1"/>
</dbReference>